<feature type="region of interest" description="Disordered" evidence="19">
    <location>
        <begin position="548"/>
        <end position="572"/>
    </location>
</feature>
<dbReference type="FunFam" id="3.20.20.70:FF:000030">
    <property type="entry name" value="Nicotinate-nucleotide pyrophosphorylase, carboxylating"/>
    <property type="match status" value="1"/>
</dbReference>
<evidence type="ECO:0000259" key="20">
    <source>
        <dbReference type="Pfam" id="PF00890"/>
    </source>
</evidence>
<reference evidence="24" key="1">
    <citation type="journal article" date="2014" name="Int. J. Syst. Evol. Microbiol.">
        <title>Complete genome sequence of Corynebacterium casei LMG S-19264T (=DSM 44701T), isolated from a smear-ripened cheese.</title>
        <authorList>
            <consortium name="US DOE Joint Genome Institute (JGI-PGF)"/>
            <person name="Walter F."/>
            <person name="Albersmeier A."/>
            <person name="Kalinowski J."/>
            <person name="Ruckert C."/>
        </authorList>
    </citation>
    <scope>NUCLEOTIDE SEQUENCE</scope>
    <source>
        <strain evidence="24">JCM 4633</strain>
    </source>
</reference>
<accession>A0A918TY88</accession>
<dbReference type="SUPFAM" id="SSF56425">
    <property type="entry name" value="Succinate dehydrogenase/fumarate reductase flavoprotein, catalytic domain"/>
    <property type="match status" value="1"/>
</dbReference>
<dbReference type="InterPro" id="IPR004393">
    <property type="entry name" value="NadC"/>
</dbReference>
<keyword evidence="10" id="KW-0328">Glycosyltransferase</keyword>
<dbReference type="InterPro" id="IPR037099">
    <property type="entry name" value="Fum_R/Succ_DH_flav-like_C_sf"/>
</dbReference>
<dbReference type="SUPFAM" id="SSF46977">
    <property type="entry name" value="Succinate dehydrogenase/fumarate reductase flavoprotein C-terminal domain"/>
    <property type="match status" value="1"/>
</dbReference>
<dbReference type="SUPFAM" id="SSF51905">
    <property type="entry name" value="FAD/NAD(P)-binding domain"/>
    <property type="match status" value="1"/>
</dbReference>
<evidence type="ECO:0000256" key="5">
    <source>
        <dbReference type="ARBA" id="ARBA00008562"/>
    </source>
</evidence>
<comment type="catalytic activity">
    <reaction evidence="16">
        <text>L-aspartate + O2 = iminosuccinate + H2O2</text>
        <dbReference type="Rhea" id="RHEA:25876"/>
        <dbReference type="ChEBI" id="CHEBI:15379"/>
        <dbReference type="ChEBI" id="CHEBI:16240"/>
        <dbReference type="ChEBI" id="CHEBI:29991"/>
        <dbReference type="ChEBI" id="CHEBI:77875"/>
        <dbReference type="EC" id="1.4.3.16"/>
    </reaction>
    <physiologicalReaction direction="left-to-right" evidence="16">
        <dbReference type="Rhea" id="RHEA:25877"/>
    </physiologicalReaction>
</comment>
<evidence type="ECO:0000256" key="2">
    <source>
        <dbReference type="ARBA" id="ARBA00003237"/>
    </source>
</evidence>
<dbReference type="Proteomes" id="UP000646244">
    <property type="component" value="Unassembled WGS sequence"/>
</dbReference>
<dbReference type="InterPro" id="IPR005288">
    <property type="entry name" value="NadB"/>
</dbReference>
<comment type="similarity">
    <text evidence="6">Belongs to the NadC/ModD family.</text>
</comment>
<feature type="domain" description="Quinolinate phosphoribosyl transferase N-terminal" evidence="22">
    <location>
        <begin position="645"/>
        <end position="731"/>
    </location>
</feature>
<dbReference type="Gene3D" id="3.50.50.60">
    <property type="entry name" value="FAD/NAD(P)-binding domain"/>
    <property type="match status" value="1"/>
</dbReference>
<keyword evidence="13 18" id="KW-0560">Oxidoreductase</keyword>
<feature type="domain" description="FAD-dependent oxidoreductase 2 FAD-binding" evidence="20">
    <location>
        <begin position="18"/>
        <end position="398"/>
    </location>
</feature>
<dbReference type="GO" id="GO:0008734">
    <property type="term" value="F:L-aspartate oxidase activity"/>
    <property type="evidence" value="ECO:0007669"/>
    <property type="project" value="UniProtKB-UniRule"/>
</dbReference>
<evidence type="ECO:0000259" key="23">
    <source>
        <dbReference type="Pfam" id="PF02910"/>
    </source>
</evidence>
<dbReference type="Gene3D" id="3.20.20.70">
    <property type="entry name" value="Aldolase class I"/>
    <property type="match status" value="1"/>
</dbReference>
<dbReference type="InterPro" id="IPR002638">
    <property type="entry name" value="Quinolinate_PRibosylTrfase_C"/>
</dbReference>
<comment type="caution">
    <text evidence="24">The sequence shown here is derived from an EMBL/GenBank/DDBJ whole genome shotgun (WGS) entry which is preliminary data.</text>
</comment>
<evidence type="ECO:0000256" key="1">
    <source>
        <dbReference type="ARBA" id="ARBA00001974"/>
    </source>
</evidence>
<sequence>MTGIRLNAPRPGWSVDADVVVIGSGVAGLTVALRCAAAGRKVTVVTKALLDDGSTRWAQGGIAAALGEGDTPEQHLDDTLVAGAGLCSEEAVRTLVTEGPDAVRRLIGTGARFDTDADSGEILLTREGGHHRSRIAHAGGDATGAEISRALVEAVRAAGIETIEHALVLDLLKDATGRAAGVSLHVMGEGRHDGVGAVRAGAVVLATGGMGQVFSATTNPAVSTGDGVALALRAGAEVSDLEFVQFHPTVLWLGPDAKGQQPLVSEAVRGEGAHLVDADGHRFMVGAHELAELAPRDIVAKGIMRRMRERGAEHMYLDARHFGARMWATRFPTILAACRSHGIDPVTQLIPVAPAAHYASGGVRTDLHGRTTVPGLYACGEVACTGVHGANRLASNSLLEGLVFAERIAADLTPAADGAPVRAAAQPAAGAGAAAFLIDPEARAAIQQTMTNGAGVLRSRKSLEHAAQELARIAREATTEEPGTEAWETTNLLLVAQVLVAAALRREETRGCHWREDHLERADDQWRRHLLVALRPDRTLAVSTTGSAAFPPVTAAPEENSVSTHDDRPLHQIGLSGQESAEAEAAAGGCGDACGCAGGEYGEEGFECGLDPELARLIAEAGLDPLQIEDLAHLAIEEDLDGGKDITTFATIPEDSVCTGDFTAREAGTVAGLRVAEAILSVVCTDEFEVERHVEDGDRVEAGQKLLSVRTLTRDLLTGERSMLNILCHLSGIATATRAWADALEGTGAAVRDTRKTTVGLRALEKYAVRCGGGVNHRMSLSDAALVKDNHVIAAGGVAQAFKAVRQEFPDVPIEVEVDRIDQIEPVLDAGADLILLDNFTPEQTREAVALVAGRAMLESSGRLTLANARAYAETGVDYLAVGALTHSSPILDIGLDLREETP</sequence>
<feature type="domain" description="Fumarate reductase/succinate dehydrogenase flavoprotein-like C-terminal" evidence="23">
    <location>
        <begin position="443"/>
        <end position="537"/>
    </location>
</feature>
<dbReference type="NCBIfam" id="TIGR00078">
    <property type="entry name" value="nadC"/>
    <property type="match status" value="1"/>
</dbReference>
<evidence type="ECO:0000256" key="17">
    <source>
        <dbReference type="NCBIfam" id="TIGR00551"/>
    </source>
</evidence>
<dbReference type="PANTHER" id="PTHR42716">
    <property type="entry name" value="L-ASPARTATE OXIDASE"/>
    <property type="match status" value="1"/>
</dbReference>
<dbReference type="InterPro" id="IPR027477">
    <property type="entry name" value="Succ_DH/fumarate_Rdtase_cat_sf"/>
</dbReference>
<evidence type="ECO:0000256" key="16">
    <source>
        <dbReference type="ARBA" id="ARBA00048305"/>
    </source>
</evidence>
<dbReference type="FunFam" id="3.90.700.10:FF:000002">
    <property type="entry name" value="L-aspartate oxidase"/>
    <property type="match status" value="1"/>
</dbReference>
<dbReference type="NCBIfam" id="TIGR00551">
    <property type="entry name" value="nadB"/>
    <property type="match status" value="1"/>
</dbReference>
<evidence type="ECO:0000259" key="21">
    <source>
        <dbReference type="Pfam" id="PF01729"/>
    </source>
</evidence>
<evidence type="ECO:0000256" key="14">
    <source>
        <dbReference type="ARBA" id="ARBA00029426"/>
    </source>
</evidence>
<evidence type="ECO:0000256" key="15">
    <source>
        <dbReference type="ARBA" id="ARBA00047445"/>
    </source>
</evidence>
<dbReference type="Gene3D" id="3.90.700.10">
    <property type="entry name" value="Succinate dehydrogenase/fumarate reductase flavoprotein, catalytic domain"/>
    <property type="match status" value="1"/>
</dbReference>
<dbReference type="NCBIfam" id="NF005867">
    <property type="entry name" value="PRK07804.1"/>
    <property type="match status" value="1"/>
</dbReference>
<comment type="function">
    <text evidence="2">Involved in the catabolism of quinolinic acid (QA).</text>
</comment>
<dbReference type="InterPro" id="IPR036068">
    <property type="entry name" value="Nicotinate_pribotase-like_C"/>
</dbReference>
<dbReference type="Pfam" id="PF02749">
    <property type="entry name" value="QRPTase_N"/>
    <property type="match status" value="1"/>
</dbReference>
<dbReference type="PRINTS" id="PR00368">
    <property type="entry name" value="FADPNR"/>
</dbReference>
<dbReference type="InterPro" id="IPR015939">
    <property type="entry name" value="Fum_Rdtase/Succ_DH_flav-like_C"/>
</dbReference>
<dbReference type="InterPro" id="IPR022412">
    <property type="entry name" value="Quinolinate_PRibosylTrfase_N"/>
</dbReference>
<evidence type="ECO:0000256" key="19">
    <source>
        <dbReference type="SAM" id="MobiDB-lite"/>
    </source>
</evidence>
<evidence type="ECO:0000256" key="12">
    <source>
        <dbReference type="ARBA" id="ARBA00022827"/>
    </source>
</evidence>
<dbReference type="Pfam" id="PF00890">
    <property type="entry name" value="FAD_binding_2"/>
    <property type="match status" value="1"/>
</dbReference>
<dbReference type="InterPro" id="IPR013785">
    <property type="entry name" value="Aldolase_TIM"/>
</dbReference>
<evidence type="ECO:0000256" key="4">
    <source>
        <dbReference type="ARBA" id="ARBA00004950"/>
    </source>
</evidence>
<evidence type="ECO:0000256" key="7">
    <source>
        <dbReference type="ARBA" id="ARBA00021901"/>
    </source>
</evidence>
<dbReference type="PANTHER" id="PTHR42716:SF2">
    <property type="entry name" value="L-ASPARTATE OXIDASE, CHLOROPLASTIC"/>
    <property type="match status" value="1"/>
</dbReference>
<dbReference type="InterPro" id="IPR003953">
    <property type="entry name" value="FAD-dep_OxRdtase_2_FAD-bd"/>
</dbReference>
<comment type="catalytic activity">
    <reaction evidence="15">
        <text>nicotinate beta-D-ribonucleotide + CO2 + diphosphate = quinolinate + 5-phospho-alpha-D-ribose 1-diphosphate + 2 H(+)</text>
        <dbReference type="Rhea" id="RHEA:12733"/>
        <dbReference type="ChEBI" id="CHEBI:15378"/>
        <dbReference type="ChEBI" id="CHEBI:16526"/>
        <dbReference type="ChEBI" id="CHEBI:29959"/>
        <dbReference type="ChEBI" id="CHEBI:33019"/>
        <dbReference type="ChEBI" id="CHEBI:57502"/>
        <dbReference type="ChEBI" id="CHEBI:58017"/>
        <dbReference type="EC" id="2.4.2.19"/>
    </reaction>
</comment>
<evidence type="ECO:0000256" key="6">
    <source>
        <dbReference type="ARBA" id="ARBA00009400"/>
    </source>
</evidence>
<keyword evidence="9 18" id="KW-0662">Pyridine nucleotide biosynthesis</keyword>
<dbReference type="InterPro" id="IPR036188">
    <property type="entry name" value="FAD/NAD-bd_sf"/>
</dbReference>
<dbReference type="Gene3D" id="3.90.1170.20">
    <property type="entry name" value="Quinolinate phosphoribosyl transferase, N-terminal domain"/>
    <property type="match status" value="1"/>
</dbReference>
<evidence type="ECO:0000313" key="24">
    <source>
        <dbReference type="EMBL" id="GHC68938.1"/>
    </source>
</evidence>
<comment type="pathway">
    <text evidence="3">Cofactor biosynthesis; NAD(+) biosynthesis; nicotinate D-ribonucleotide from quinolinate: step 1/1.</text>
</comment>
<dbReference type="GO" id="GO:0005737">
    <property type="term" value="C:cytoplasm"/>
    <property type="evidence" value="ECO:0007669"/>
    <property type="project" value="UniProtKB-SubCell"/>
</dbReference>
<evidence type="ECO:0000256" key="9">
    <source>
        <dbReference type="ARBA" id="ARBA00022642"/>
    </source>
</evidence>
<comment type="pathway">
    <text evidence="4 18">Cofactor biosynthesis; NAD(+) biosynthesis; iminoaspartate from L-aspartate (oxidase route): step 1/1.</text>
</comment>
<evidence type="ECO:0000256" key="11">
    <source>
        <dbReference type="ARBA" id="ARBA00022679"/>
    </source>
</evidence>
<dbReference type="GO" id="GO:0004514">
    <property type="term" value="F:nicotinate-nucleotide diphosphorylase (carboxylating) activity"/>
    <property type="evidence" value="ECO:0007669"/>
    <property type="project" value="UniProtKB-EC"/>
</dbReference>
<protein>
    <recommendedName>
        <fullName evidence="7 17">L-aspartate oxidase</fullName>
        <ecNumber evidence="17 18">1.4.3.16</ecNumber>
    </recommendedName>
</protein>
<keyword evidence="11" id="KW-0808">Transferase</keyword>
<evidence type="ECO:0000256" key="3">
    <source>
        <dbReference type="ARBA" id="ARBA00004893"/>
    </source>
</evidence>
<name>A0A918TY88_STRCJ</name>
<gene>
    <name evidence="24" type="ORF">GCM10010507_54460</name>
</gene>
<dbReference type="PRINTS" id="PR00411">
    <property type="entry name" value="PNDRDTASEI"/>
</dbReference>
<evidence type="ECO:0000256" key="8">
    <source>
        <dbReference type="ARBA" id="ARBA00022630"/>
    </source>
</evidence>
<dbReference type="SUPFAM" id="SSF54675">
    <property type="entry name" value="Nicotinate/Quinolinate PRTase N-terminal domain-like"/>
    <property type="match status" value="1"/>
</dbReference>
<evidence type="ECO:0000256" key="13">
    <source>
        <dbReference type="ARBA" id="ARBA00023002"/>
    </source>
</evidence>
<comment type="subcellular location">
    <subcellularLocation>
        <location evidence="18">Cytoplasm</location>
    </subcellularLocation>
</comment>
<dbReference type="Pfam" id="PF01729">
    <property type="entry name" value="QRPTase_C"/>
    <property type="match status" value="1"/>
</dbReference>
<evidence type="ECO:0000256" key="10">
    <source>
        <dbReference type="ARBA" id="ARBA00022676"/>
    </source>
</evidence>
<evidence type="ECO:0000256" key="18">
    <source>
        <dbReference type="RuleBase" id="RU362049"/>
    </source>
</evidence>
<proteinExistence type="inferred from homology"/>
<keyword evidence="12 18" id="KW-0274">FAD</keyword>
<feature type="domain" description="Quinolinate phosphoribosyl transferase C-terminal" evidence="21">
    <location>
        <begin position="733"/>
        <end position="897"/>
    </location>
</feature>
<dbReference type="EMBL" id="BMVB01000026">
    <property type="protein sequence ID" value="GHC68938.1"/>
    <property type="molecule type" value="Genomic_DNA"/>
</dbReference>
<dbReference type="GO" id="GO:0034628">
    <property type="term" value="P:'de novo' NAD+ biosynthetic process from L-aspartate"/>
    <property type="evidence" value="ECO:0007669"/>
    <property type="project" value="TreeGrafter"/>
</dbReference>
<dbReference type="InterPro" id="IPR037128">
    <property type="entry name" value="Quinolinate_PRibosylTase_N_sf"/>
</dbReference>
<dbReference type="CDD" id="cd01572">
    <property type="entry name" value="QPRTase"/>
    <property type="match status" value="1"/>
</dbReference>
<dbReference type="FunFam" id="3.90.1170.20:FF:000005">
    <property type="entry name" value="Nicotinate-nucleotide pyrophosphorylase [carboxylating]"/>
    <property type="match status" value="1"/>
</dbReference>
<dbReference type="FunFam" id="3.50.50.60:FF:000038">
    <property type="entry name" value="L-aspartate oxidase"/>
    <property type="match status" value="1"/>
</dbReference>
<dbReference type="Pfam" id="PF02910">
    <property type="entry name" value="Succ_DH_flav_C"/>
    <property type="match status" value="1"/>
</dbReference>
<comment type="function">
    <text evidence="14">Catalyzes the oxidation of L-aspartate to iminoaspartate, the first step in the de novo biosynthesis of NAD(+).</text>
</comment>
<evidence type="ECO:0000259" key="22">
    <source>
        <dbReference type="Pfam" id="PF02749"/>
    </source>
</evidence>
<dbReference type="AlphaFoldDB" id="A0A918TY88"/>
<evidence type="ECO:0000313" key="25">
    <source>
        <dbReference type="Proteomes" id="UP000646244"/>
    </source>
</evidence>
<dbReference type="Gene3D" id="1.20.58.100">
    <property type="entry name" value="Fumarate reductase/succinate dehydrogenase flavoprotein-like, C-terminal domain"/>
    <property type="match status" value="1"/>
</dbReference>
<dbReference type="GO" id="GO:0033765">
    <property type="term" value="F:steroid dehydrogenase activity, acting on the CH-CH group of donors"/>
    <property type="evidence" value="ECO:0007669"/>
    <property type="project" value="UniProtKB-ARBA"/>
</dbReference>
<organism evidence="24 25">
    <name type="scientific">Streptomyces cinnamoneus</name>
    <name type="common">Streptoverticillium cinnamoneum</name>
    <dbReference type="NCBI Taxonomy" id="53446"/>
    <lineage>
        <taxon>Bacteria</taxon>
        <taxon>Bacillati</taxon>
        <taxon>Actinomycetota</taxon>
        <taxon>Actinomycetes</taxon>
        <taxon>Kitasatosporales</taxon>
        <taxon>Streptomycetaceae</taxon>
        <taxon>Streptomyces</taxon>
        <taxon>Streptomyces cinnamoneus group</taxon>
    </lineage>
</organism>
<keyword evidence="8 18" id="KW-0285">Flavoprotein</keyword>
<reference evidence="24" key="2">
    <citation type="submission" date="2020-09" db="EMBL/GenBank/DDBJ databases">
        <authorList>
            <person name="Sun Q."/>
            <person name="Ohkuma M."/>
        </authorList>
    </citation>
    <scope>NUCLEOTIDE SEQUENCE</scope>
    <source>
        <strain evidence="24">JCM 4633</strain>
    </source>
</reference>
<comment type="similarity">
    <text evidence="5 18">Belongs to the FAD-dependent oxidoreductase 2 family. NadB subfamily.</text>
</comment>
<comment type="cofactor">
    <cofactor evidence="1 18">
        <name>FAD</name>
        <dbReference type="ChEBI" id="CHEBI:57692"/>
    </cofactor>
</comment>
<dbReference type="EC" id="1.4.3.16" evidence="17 18"/>
<dbReference type="SUPFAM" id="SSF51690">
    <property type="entry name" value="Nicotinate/Quinolinate PRTase C-terminal domain-like"/>
    <property type="match status" value="1"/>
</dbReference>